<proteinExistence type="inferred from homology"/>
<dbReference type="PANTHER" id="PTHR10587">
    <property type="entry name" value="GLYCOSYL TRANSFERASE-RELATED"/>
    <property type="match status" value="1"/>
</dbReference>
<dbReference type="Proteomes" id="UP000057938">
    <property type="component" value="Chromosome"/>
</dbReference>
<dbReference type="PROSITE" id="PS51677">
    <property type="entry name" value="NODB"/>
    <property type="match status" value="1"/>
</dbReference>
<gene>
    <name evidence="8" type="ORF">AMC99_00346</name>
</gene>
<dbReference type="STRING" id="361183.AMC99_00346"/>
<dbReference type="GO" id="GO:0016020">
    <property type="term" value="C:membrane"/>
    <property type="evidence" value="ECO:0007669"/>
    <property type="project" value="TreeGrafter"/>
</dbReference>
<dbReference type="PATRIC" id="fig|361183.4.peg.345"/>
<evidence type="ECO:0000256" key="1">
    <source>
        <dbReference type="ARBA" id="ARBA00003236"/>
    </source>
</evidence>
<sequence length="309" mass="34312">MALCGPLGAQDPASPQDDKRVALTFDDIPRQKGAFFTPQERTEKILAALRDASVGQVAFFINPGRLDTPDGADGEAHISAYVAAGHVIANHSFSHQHLSKSTAEDYLADIDRAEDWLRGRAGYRPWFRFPYLDEGAGNKAKRDAVRAGLKERGLANGYVTADGSDWHLEFLTIAAQEQGKPIDMKQLRRLYIAAQMSALEYHDQLARDTLGRSPAHVLLLHETDLAALFLPDLVAEMRKHGWRIISPDEAYRDLIASAEPDVPYAWGTLTGSMAWEKDVPPPLSPIWISTGMMTYLFETRVIKAKLDTE</sequence>
<dbReference type="Pfam" id="PF01522">
    <property type="entry name" value="Polysacc_deac_1"/>
    <property type="match status" value="1"/>
</dbReference>
<dbReference type="GO" id="GO:0016810">
    <property type="term" value="F:hydrolase activity, acting on carbon-nitrogen (but not peptide) bonds"/>
    <property type="evidence" value="ECO:0007669"/>
    <property type="project" value="InterPro"/>
</dbReference>
<dbReference type="InterPro" id="IPR050248">
    <property type="entry name" value="Polysacc_deacetylase_ArnD"/>
</dbReference>
<evidence type="ECO:0000256" key="2">
    <source>
        <dbReference type="ARBA" id="ARBA00010973"/>
    </source>
</evidence>
<protein>
    <recommendedName>
        <fullName evidence="3">Chitooligosaccharide deacetylase</fullName>
    </recommendedName>
    <alternativeName>
        <fullName evidence="6">Nodulation protein B</fullName>
    </alternativeName>
</protein>
<evidence type="ECO:0000313" key="9">
    <source>
        <dbReference type="Proteomes" id="UP000057938"/>
    </source>
</evidence>
<accession>A0A0M4LTE3</accession>
<dbReference type="PANTHER" id="PTHR10587:SF133">
    <property type="entry name" value="CHITIN DEACETYLASE 1-RELATED"/>
    <property type="match status" value="1"/>
</dbReference>
<dbReference type="GO" id="GO:0046872">
    <property type="term" value="F:metal ion binding"/>
    <property type="evidence" value="ECO:0007669"/>
    <property type="project" value="UniProtKB-KW"/>
</dbReference>
<evidence type="ECO:0000256" key="4">
    <source>
        <dbReference type="ARBA" id="ARBA00022723"/>
    </source>
</evidence>
<evidence type="ECO:0000256" key="3">
    <source>
        <dbReference type="ARBA" id="ARBA00020071"/>
    </source>
</evidence>
<reference evidence="8 9" key="1">
    <citation type="submission" date="2015-09" db="EMBL/GenBank/DDBJ databases">
        <title>Complete genome sequence of a benzo[a]pyrene-degrading bacterium Altererythrobacter epoxidivorans CGMCC 1.7731T.</title>
        <authorList>
            <person name="Li Z."/>
            <person name="Cheng H."/>
            <person name="Huo Y."/>
            <person name="Xu X."/>
        </authorList>
    </citation>
    <scope>NUCLEOTIDE SEQUENCE [LARGE SCALE GENOMIC DNA]</scope>
    <source>
        <strain evidence="8 9">CGMCC 1.7731</strain>
    </source>
</reference>
<dbReference type="GO" id="GO:0005975">
    <property type="term" value="P:carbohydrate metabolic process"/>
    <property type="evidence" value="ECO:0007669"/>
    <property type="project" value="InterPro"/>
</dbReference>
<dbReference type="EMBL" id="CP012669">
    <property type="protein sequence ID" value="ALE15659.1"/>
    <property type="molecule type" value="Genomic_DNA"/>
</dbReference>
<dbReference type="InterPro" id="IPR002509">
    <property type="entry name" value="NODB_dom"/>
</dbReference>
<feature type="domain" description="NodB homology" evidence="7">
    <location>
        <begin position="19"/>
        <end position="245"/>
    </location>
</feature>
<keyword evidence="4" id="KW-0479">Metal-binding</keyword>
<keyword evidence="5" id="KW-0378">Hydrolase</keyword>
<comment type="similarity">
    <text evidence="2">Belongs to the polysaccharide deacetylase family.</text>
</comment>
<keyword evidence="9" id="KW-1185">Reference proteome</keyword>
<dbReference type="InterPro" id="IPR011330">
    <property type="entry name" value="Glyco_hydro/deAcase_b/a-brl"/>
</dbReference>
<organism evidence="8 9">
    <name type="scientific">Altererythrobacter epoxidivorans</name>
    <dbReference type="NCBI Taxonomy" id="361183"/>
    <lineage>
        <taxon>Bacteria</taxon>
        <taxon>Pseudomonadati</taxon>
        <taxon>Pseudomonadota</taxon>
        <taxon>Alphaproteobacteria</taxon>
        <taxon>Sphingomonadales</taxon>
        <taxon>Erythrobacteraceae</taxon>
        <taxon>Altererythrobacter</taxon>
    </lineage>
</organism>
<comment type="function">
    <text evidence="1">Is involved in generating a small heat-stable compound (Nod), an acylated oligomer of N-acetylglucosamine, that stimulates mitosis in various plant protoplasts.</text>
</comment>
<dbReference type="AlphaFoldDB" id="A0A0M4LTE3"/>
<dbReference type="Gene3D" id="3.20.20.370">
    <property type="entry name" value="Glycoside hydrolase/deacetylase"/>
    <property type="match status" value="1"/>
</dbReference>
<dbReference type="SUPFAM" id="SSF88713">
    <property type="entry name" value="Glycoside hydrolase/deacetylase"/>
    <property type="match status" value="1"/>
</dbReference>
<evidence type="ECO:0000256" key="6">
    <source>
        <dbReference type="ARBA" id="ARBA00032976"/>
    </source>
</evidence>
<evidence type="ECO:0000259" key="7">
    <source>
        <dbReference type="PROSITE" id="PS51677"/>
    </source>
</evidence>
<evidence type="ECO:0000313" key="8">
    <source>
        <dbReference type="EMBL" id="ALE15659.1"/>
    </source>
</evidence>
<name>A0A0M4LTE3_9SPHN</name>
<dbReference type="KEGG" id="aep:AMC99_00346"/>
<evidence type="ECO:0000256" key="5">
    <source>
        <dbReference type="ARBA" id="ARBA00022801"/>
    </source>
</evidence>